<comment type="similarity">
    <text evidence="10">Belongs to the MurCDEF family. MurF subfamily.</text>
</comment>
<dbReference type="GO" id="GO:0047480">
    <property type="term" value="F:UDP-N-acetylmuramoyl-tripeptide-D-alanyl-D-alanine ligase activity"/>
    <property type="evidence" value="ECO:0007669"/>
    <property type="project" value="UniProtKB-UniRule"/>
</dbReference>
<feature type="binding site" evidence="10">
    <location>
        <begin position="110"/>
        <end position="116"/>
    </location>
    <ligand>
        <name>ATP</name>
        <dbReference type="ChEBI" id="CHEBI:30616"/>
    </ligand>
</feature>
<evidence type="ECO:0000256" key="10">
    <source>
        <dbReference type="HAMAP-Rule" id="MF_02019"/>
    </source>
</evidence>
<dbReference type="SUPFAM" id="SSF53244">
    <property type="entry name" value="MurD-like peptide ligases, peptide-binding domain"/>
    <property type="match status" value="1"/>
</dbReference>
<keyword evidence="6 10" id="KW-0133">Cell shape</keyword>
<evidence type="ECO:0000256" key="5">
    <source>
        <dbReference type="ARBA" id="ARBA00022840"/>
    </source>
</evidence>
<dbReference type="NCBIfam" id="TIGR01143">
    <property type="entry name" value="murF"/>
    <property type="match status" value="1"/>
</dbReference>
<dbReference type="SUPFAM" id="SSF63418">
    <property type="entry name" value="MurE/MurF N-terminal domain"/>
    <property type="match status" value="1"/>
</dbReference>
<keyword evidence="7 10" id="KW-0573">Peptidoglycan synthesis</keyword>
<gene>
    <name evidence="10" type="primary">murF</name>
    <name evidence="15" type="ORF">HD601_004318</name>
</gene>
<evidence type="ECO:0000256" key="11">
    <source>
        <dbReference type="RuleBase" id="RU004136"/>
    </source>
</evidence>
<proteinExistence type="inferred from homology"/>
<dbReference type="GO" id="GO:0071555">
    <property type="term" value="P:cell wall organization"/>
    <property type="evidence" value="ECO:0007669"/>
    <property type="project" value="UniProtKB-KW"/>
</dbReference>
<accession>A0A7W9GTZ1</accession>
<dbReference type="InterPro" id="IPR036565">
    <property type="entry name" value="Mur-like_cat_sf"/>
</dbReference>
<evidence type="ECO:0000256" key="2">
    <source>
        <dbReference type="ARBA" id="ARBA00022598"/>
    </source>
</evidence>
<dbReference type="Gene3D" id="3.40.1190.10">
    <property type="entry name" value="Mur-like, catalytic domain"/>
    <property type="match status" value="1"/>
</dbReference>
<sequence>MIPLTLAEIASATGGRLDAVADPTARVTGAVVTDSREVVAGGLFVARQGEAQDGHDFASAAVSAGAVAVLASRPVGVPAIVVDDTEVAFGQVARAVMDRLPSLTVVGVTGSSGKTTTKDLLAQVLEPLGPLVAPPGSYNSEVGVPLTVTRVDGDTRTLVVEMGARGPGHIAYLCGIAPPRIGIVLNVGSAHLGEFGDRETIARTKAELVTSLPAADAGGVAVLNADDPVVRRMAEQTEAQVVMVGESVHSDIRAEDVVLDDGGRPSFRLVTADDSADVSLRLVGEHQVSNALAVAAAALALGVPLADVASRLSQALPRSRWRMEVTERPDGVTVVNDAYNANPESMRAALKTLVSMGRPAEARTWAVLGEMRELGESSVAEHDAIGRLAVRLNVSRLVAVGDGARAIHQGATLEGSWDGESAWVPDVDAALALLRSELQPGDIVLVKSSRDSGLRFLGERLVEDK</sequence>
<dbReference type="Pfam" id="PF01225">
    <property type="entry name" value="Mur_ligase"/>
    <property type="match status" value="1"/>
</dbReference>
<dbReference type="GO" id="GO:0009252">
    <property type="term" value="P:peptidoglycan biosynthetic process"/>
    <property type="evidence" value="ECO:0007669"/>
    <property type="project" value="UniProtKB-UniRule"/>
</dbReference>
<dbReference type="PANTHER" id="PTHR43024:SF1">
    <property type="entry name" value="UDP-N-ACETYLMURAMOYL-TRIPEPTIDE--D-ALANYL-D-ALANINE LIGASE"/>
    <property type="match status" value="1"/>
</dbReference>
<dbReference type="GO" id="GO:0051301">
    <property type="term" value="P:cell division"/>
    <property type="evidence" value="ECO:0007669"/>
    <property type="project" value="UniProtKB-KW"/>
</dbReference>
<evidence type="ECO:0000256" key="4">
    <source>
        <dbReference type="ARBA" id="ARBA00022741"/>
    </source>
</evidence>
<dbReference type="UniPathway" id="UPA00219"/>
<dbReference type="InterPro" id="IPR035911">
    <property type="entry name" value="MurE/MurF_N"/>
</dbReference>
<evidence type="ECO:0000256" key="9">
    <source>
        <dbReference type="ARBA" id="ARBA00023316"/>
    </source>
</evidence>
<dbReference type="GO" id="GO:0008360">
    <property type="term" value="P:regulation of cell shape"/>
    <property type="evidence" value="ECO:0007669"/>
    <property type="project" value="UniProtKB-KW"/>
</dbReference>
<keyword evidence="4 10" id="KW-0547">Nucleotide-binding</keyword>
<dbReference type="InterPro" id="IPR004101">
    <property type="entry name" value="Mur_ligase_C"/>
</dbReference>
<dbReference type="InterPro" id="IPR013221">
    <property type="entry name" value="Mur_ligase_cen"/>
</dbReference>
<keyword evidence="16" id="KW-1185">Reference proteome</keyword>
<keyword evidence="2 10" id="KW-0436">Ligase</keyword>
<dbReference type="AlphaFoldDB" id="A0A7W9GTZ1"/>
<dbReference type="InterPro" id="IPR051046">
    <property type="entry name" value="MurCDEF_CellWall_CoF430Synth"/>
</dbReference>
<evidence type="ECO:0000256" key="6">
    <source>
        <dbReference type="ARBA" id="ARBA00022960"/>
    </source>
</evidence>
<keyword evidence="3 10" id="KW-0132">Cell division</keyword>
<keyword evidence="1 10" id="KW-0963">Cytoplasm</keyword>
<keyword evidence="9 10" id="KW-0961">Cell wall biogenesis/degradation</keyword>
<comment type="pathway">
    <text evidence="10 11">Cell wall biogenesis; peptidoglycan biosynthesis.</text>
</comment>
<dbReference type="EMBL" id="JACHMM010000001">
    <property type="protein sequence ID" value="MBB5789743.1"/>
    <property type="molecule type" value="Genomic_DNA"/>
</dbReference>
<keyword evidence="5 10" id="KW-0067">ATP-binding</keyword>
<comment type="catalytic activity">
    <reaction evidence="10 11">
        <text>D-alanyl-D-alanine + UDP-N-acetyl-alpha-D-muramoyl-L-alanyl-gamma-D-glutamyl-meso-2,6-diaminopimelate + ATP = UDP-N-acetyl-alpha-D-muramoyl-L-alanyl-gamma-D-glutamyl-meso-2,6-diaminopimeloyl-D-alanyl-D-alanine + ADP + phosphate + H(+)</text>
        <dbReference type="Rhea" id="RHEA:28374"/>
        <dbReference type="ChEBI" id="CHEBI:15378"/>
        <dbReference type="ChEBI" id="CHEBI:30616"/>
        <dbReference type="ChEBI" id="CHEBI:43474"/>
        <dbReference type="ChEBI" id="CHEBI:57822"/>
        <dbReference type="ChEBI" id="CHEBI:61386"/>
        <dbReference type="ChEBI" id="CHEBI:83905"/>
        <dbReference type="ChEBI" id="CHEBI:456216"/>
        <dbReference type="EC" id="6.3.2.10"/>
    </reaction>
</comment>
<evidence type="ECO:0000256" key="8">
    <source>
        <dbReference type="ARBA" id="ARBA00023306"/>
    </source>
</evidence>
<organism evidence="15 16">
    <name type="scientific">Jiangella mangrovi</name>
    <dbReference type="NCBI Taxonomy" id="1524084"/>
    <lineage>
        <taxon>Bacteria</taxon>
        <taxon>Bacillati</taxon>
        <taxon>Actinomycetota</taxon>
        <taxon>Actinomycetes</taxon>
        <taxon>Jiangellales</taxon>
        <taxon>Jiangellaceae</taxon>
        <taxon>Jiangella</taxon>
    </lineage>
</organism>
<comment type="function">
    <text evidence="10 11">Involved in cell wall formation. Catalyzes the final step in the synthesis of UDP-N-acetylmuramoyl-pentapeptide, the precursor of murein.</text>
</comment>
<evidence type="ECO:0000256" key="3">
    <source>
        <dbReference type="ARBA" id="ARBA00022618"/>
    </source>
</evidence>
<evidence type="ECO:0000256" key="1">
    <source>
        <dbReference type="ARBA" id="ARBA00022490"/>
    </source>
</evidence>
<evidence type="ECO:0000313" key="15">
    <source>
        <dbReference type="EMBL" id="MBB5789743.1"/>
    </source>
</evidence>
<evidence type="ECO:0000259" key="14">
    <source>
        <dbReference type="Pfam" id="PF08245"/>
    </source>
</evidence>
<dbReference type="SUPFAM" id="SSF53623">
    <property type="entry name" value="MurD-like peptide ligases, catalytic domain"/>
    <property type="match status" value="1"/>
</dbReference>
<dbReference type="PANTHER" id="PTHR43024">
    <property type="entry name" value="UDP-N-ACETYLMURAMOYL-TRIPEPTIDE--D-ALANYL-D-ALANINE LIGASE"/>
    <property type="match status" value="1"/>
</dbReference>
<dbReference type="Gene3D" id="3.40.1390.10">
    <property type="entry name" value="MurE/MurF, N-terminal domain"/>
    <property type="match status" value="1"/>
</dbReference>
<keyword evidence="8 10" id="KW-0131">Cell cycle</keyword>
<dbReference type="InterPro" id="IPR005863">
    <property type="entry name" value="UDP-N-AcMur_synth"/>
</dbReference>
<dbReference type="EC" id="6.3.2.10" evidence="10 11"/>
<feature type="domain" description="Mur ligase C-terminal" evidence="13">
    <location>
        <begin position="322"/>
        <end position="450"/>
    </location>
</feature>
<comment type="subcellular location">
    <subcellularLocation>
        <location evidence="10 11">Cytoplasm</location>
    </subcellularLocation>
</comment>
<dbReference type="InterPro" id="IPR000713">
    <property type="entry name" value="Mur_ligase_N"/>
</dbReference>
<evidence type="ECO:0000259" key="13">
    <source>
        <dbReference type="Pfam" id="PF02875"/>
    </source>
</evidence>
<dbReference type="Pfam" id="PF08245">
    <property type="entry name" value="Mur_ligase_M"/>
    <property type="match status" value="1"/>
</dbReference>
<evidence type="ECO:0000259" key="12">
    <source>
        <dbReference type="Pfam" id="PF01225"/>
    </source>
</evidence>
<feature type="domain" description="Mur ligase central" evidence="14">
    <location>
        <begin position="108"/>
        <end position="298"/>
    </location>
</feature>
<dbReference type="RefSeq" id="WP_184825318.1">
    <property type="nucleotide sequence ID" value="NZ_JACHMM010000001.1"/>
</dbReference>
<evidence type="ECO:0000313" key="16">
    <source>
        <dbReference type="Proteomes" id="UP000542813"/>
    </source>
</evidence>
<dbReference type="GO" id="GO:0005524">
    <property type="term" value="F:ATP binding"/>
    <property type="evidence" value="ECO:0007669"/>
    <property type="project" value="UniProtKB-UniRule"/>
</dbReference>
<reference evidence="15 16" key="1">
    <citation type="submission" date="2020-08" db="EMBL/GenBank/DDBJ databases">
        <title>Sequencing the genomes of 1000 actinobacteria strains.</title>
        <authorList>
            <person name="Klenk H.-P."/>
        </authorList>
    </citation>
    <scope>NUCLEOTIDE SEQUENCE [LARGE SCALE GENOMIC DNA]</scope>
    <source>
        <strain evidence="15 16">DSM 102122</strain>
    </source>
</reference>
<dbReference type="GO" id="GO:0005737">
    <property type="term" value="C:cytoplasm"/>
    <property type="evidence" value="ECO:0007669"/>
    <property type="project" value="UniProtKB-SubCell"/>
</dbReference>
<evidence type="ECO:0000256" key="7">
    <source>
        <dbReference type="ARBA" id="ARBA00022984"/>
    </source>
</evidence>
<name>A0A7W9GTZ1_9ACTN</name>
<dbReference type="InterPro" id="IPR036615">
    <property type="entry name" value="Mur_ligase_C_dom_sf"/>
</dbReference>
<dbReference type="HAMAP" id="MF_02019">
    <property type="entry name" value="MurF"/>
    <property type="match status" value="1"/>
</dbReference>
<comment type="caution">
    <text evidence="15">The sequence shown here is derived from an EMBL/GenBank/DDBJ whole genome shotgun (WGS) entry which is preliminary data.</text>
</comment>
<dbReference type="Gene3D" id="3.90.190.20">
    <property type="entry name" value="Mur ligase, C-terminal domain"/>
    <property type="match status" value="1"/>
</dbReference>
<feature type="domain" description="Mur ligase N-terminal catalytic" evidence="12">
    <location>
        <begin position="31"/>
        <end position="82"/>
    </location>
</feature>
<protein>
    <recommendedName>
        <fullName evidence="10 11">UDP-N-acetylmuramoyl-tripeptide--D-alanyl-D-alanine ligase</fullName>
        <ecNumber evidence="10 11">6.3.2.10</ecNumber>
    </recommendedName>
    <alternativeName>
        <fullName evidence="10">D-alanyl-D-alanine-adding enzyme</fullName>
    </alternativeName>
</protein>
<dbReference type="Pfam" id="PF02875">
    <property type="entry name" value="Mur_ligase_C"/>
    <property type="match status" value="1"/>
</dbReference>
<dbReference type="Proteomes" id="UP000542813">
    <property type="component" value="Unassembled WGS sequence"/>
</dbReference>